<evidence type="ECO:0000313" key="20">
    <source>
        <dbReference type="EMBL" id="TNY22820.1"/>
    </source>
</evidence>
<dbReference type="GO" id="GO:0005975">
    <property type="term" value="P:carbohydrate metabolic process"/>
    <property type="evidence" value="ECO:0007669"/>
    <property type="project" value="InterPro"/>
</dbReference>
<evidence type="ECO:0000256" key="10">
    <source>
        <dbReference type="ARBA" id="ARBA00031926"/>
    </source>
</evidence>
<evidence type="ECO:0000256" key="8">
    <source>
        <dbReference type="ARBA" id="ARBA00023235"/>
    </source>
</evidence>
<comment type="similarity">
    <text evidence="3 12">Belongs to the phosphohexose mutase family.</text>
</comment>
<dbReference type="Gene3D" id="3.30.310.50">
    <property type="entry name" value="Alpha-D-phosphohexomutase, C-terminal domain"/>
    <property type="match status" value="1"/>
</dbReference>
<dbReference type="OrthoDB" id="1928at2759"/>
<protein>
    <recommendedName>
        <fullName evidence="4 12">Phosphoacetylglucosamine mutase</fullName>
        <shortName evidence="12">PAGM</shortName>
        <ecNumber evidence="4 12">5.4.2.3</ecNumber>
    </recommendedName>
    <alternativeName>
        <fullName evidence="11 12">Acetylglucosamine phosphomutase</fullName>
    </alternativeName>
    <alternativeName>
        <fullName evidence="10 12">N-acetylglucosamine-phosphate mutase</fullName>
    </alternativeName>
</protein>
<dbReference type="FunFam" id="3.30.310.50:FF:000003">
    <property type="entry name" value="Phosphoacetylglucosamine mutase"/>
    <property type="match status" value="1"/>
</dbReference>
<comment type="catalytic activity">
    <reaction evidence="1 12">
        <text>N-acetyl-alpha-D-glucosamine 1-phosphate = N-acetyl-D-glucosamine 6-phosphate</text>
        <dbReference type="Rhea" id="RHEA:23804"/>
        <dbReference type="ChEBI" id="CHEBI:57513"/>
        <dbReference type="ChEBI" id="CHEBI:57776"/>
        <dbReference type="EC" id="5.4.2.3"/>
    </reaction>
</comment>
<keyword evidence="9" id="KW-0119">Carbohydrate metabolism</keyword>
<evidence type="ECO:0000259" key="19">
    <source>
        <dbReference type="Pfam" id="PF21405"/>
    </source>
</evidence>
<dbReference type="PANTHER" id="PTHR45955">
    <property type="entry name" value="PHOSPHOACETYLGLUCOSAMINE MUTASE"/>
    <property type="match status" value="1"/>
</dbReference>
<dbReference type="InterPro" id="IPR005844">
    <property type="entry name" value="A-D-PHexomutase_a/b/a-I"/>
</dbReference>
<evidence type="ECO:0000256" key="15">
    <source>
        <dbReference type="PIRSR" id="PIRSR016408-3"/>
    </source>
</evidence>
<comment type="caution">
    <text evidence="20">The sequence shown here is derived from an EMBL/GenBank/DDBJ whole genome shotgun (WGS) entry which is preliminary data.</text>
</comment>
<dbReference type="EMBL" id="SOZI01000019">
    <property type="protein sequence ID" value="TNY22820.1"/>
    <property type="molecule type" value="Genomic_DNA"/>
</dbReference>
<evidence type="ECO:0000256" key="1">
    <source>
        <dbReference type="ARBA" id="ARBA00000558"/>
    </source>
</evidence>
<evidence type="ECO:0000256" key="2">
    <source>
        <dbReference type="ARBA" id="ARBA00004865"/>
    </source>
</evidence>
<dbReference type="InterPro" id="IPR016066">
    <property type="entry name" value="A-D-PHexomutase_CS"/>
</dbReference>
<keyword evidence="21" id="KW-1185">Reference proteome</keyword>
<feature type="binding site" evidence="14">
    <location>
        <begin position="377"/>
        <end position="379"/>
    </location>
    <ligand>
        <name>substrate</name>
    </ligand>
</feature>
<dbReference type="GO" id="GO:0000287">
    <property type="term" value="F:magnesium ion binding"/>
    <property type="evidence" value="ECO:0007669"/>
    <property type="project" value="InterPro"/>
</dbReference>
<dbReference type="Gene3D" id="3.40.120.10">
    <property type="entry name" value="Alpha-D-Glucose-1,6-Bisphosphate, subunit A, domain 3"/>
    <property type="match status" value="2"/>
</dbReference>
<dbReference type="InterPro" id="IPR036900">
    <property type="entry name" value="A-D-PHexomutase_C_sf"/>
</dbReference>
<dbReference type="Proteomes" id="UP000311382">
    <property type="component" value="Unassembled WGS sequence"/>
</dbReference>
<evidence type="ECO:0000256" key="4">
    <source>
        <dbReference type="ARBA" id="ARBA00012731"/>
    </source>
</evidence>
<reference evidence="20 21" key="1">
    <citation type="submission" date="2019-03" db="EMBL/GenBank/DDBJ databases">
        <title>Rhodosporidium diobovatum UCD-FST 08-225 genome sequencing, assembly, and annotation.</title>
        <authorList>
            <person name="Fakankun I.U."/>
            <person name="Fristensky B."/>
            <person name="Levin D.B."/>
        </authorList>
    </citation>
    <scope>NUCLEOTIDE SEQUENCE [LARGE SCALE GENOMIC DNA]</scope>
    <source>
        <strain evidence="20 21">UCD-FST 08-225</strain>
    </source>
</reference>
<dbReference type="PROSITE" id="PS00710">
    <property type="entry name" value="PGM_PMM"/>
    <property type="match status" value="1"/>
</dbReference>
<dbReference type="InterPro" id="IPR049023">
    <property type="entry name" value="AMG1_II"/>
</dbReference>
<feature type="domain" description="Alpha-D-phosphohexomutase C-terminal" evidence="16">
    <location>
        <begin position="459"/>
        <end position="524"/>
    </location>
</feature>
<dbReference type="EC" id="5.4.2.3" evidence="4 12"/>
<dbReference type="CDD" id="cd03086">
    <property type="entry name" value="PGM3"/>
    <property type="match status" value="1"/>
</dbReference>
<dbReference type="FunFam" id="3.40.120.10:FF:000023">
    <property type="entry name" value="Phosphoacetylglucosamine mutase"/>
    <property type="match status" value="1"/>
</dbReference>
<organism evidence="20 21">
    <name type="scientific">Rhodotorula diobovata</name>
    <dbReference type="NCBI Taxonomy" id="5288"/>
    <lineage>
        <taxon>Eukaryota</taxon>
        <taxon>Fungi</taxon>
        <taxon>Dikarya</taxon>
        <taxon>Basidiomycota</taxon>
        <taxon>Pucciniomycotina</taxon>
        <taxon>Microbotryomycetes</taxon>
        <taxon>Sporidiobolales</taxon>
        <taxon>Sporidiobolaceae</taxon>
        <taxon>Rhodotorula</taxon>
    </lineage>
</organism>
<keyword evidence="8 12" id="KW-0413">Isomerase</keyword>
<evidence type="ECO:0000256" key="12">
    <source>
        <dbReference type="PIRNR" id="PIRNR016408"/>
    </source>
</evidence>
<feature type="binding site" evidence="14">
    <location>
        <begin position="504"/>
        <end position="508"/>
    </location>
    <ligand>
        <name>substrate</name>
    </ligand>
</feature>
<comment type="pathway">
    <text evidence="2 12">Nucleotide-sugar biosynthesis; UDP-N-acetyl-alpha-D-glucosamine biosynthesis; N-acetyl-alpha-D-glucosamine 1-phosphate from alpha-D-glucosamine 6-phosphate (route I): step 2/2.</text>
</comment>
<accession>A0A5C5G134</accession>
<evidence type="ECO:0000256" key="14">
    <source>
        <dbReference type="PIRSR" id="PIRSR016408-2"/>
    </source>
</evidence>
<sequence length="576" mass="61441">MSLNEQVVRAASSAHPRPLNTTFAYGTAGFRANADTLDSTMFRVGLLAALRSKKLAGQHIGVMVTASHNPEQDNGVKLVDPHGEMLHSSWEQYATLLANATSDDALVTTLHHVIQATGVDLAVKANVVYGHDTRPSCRSLVRAVVDGLAALDTDQVNAGLVTTPQLHYLVRCLNTQGSSDAYGEPSVEGYYHKLAAAYTTLATGRHLLPALTVDCANGVGAPKLKEFLKVVGTDLLPLVTVRDTTTVAGSLNKDCGADFVKTQQRAPRGVDLVPWQRYASFDGDADRIVFYYADAEGTFHLLDGDKIAGLVAGFILDLVRDAGLDDVKVGVVQTAYANGASTKYLTEVLGVPVTCVPTGVKHLHHAAESYDVGVYFEANGHGTVLFSPATLSLLSSPGPSSPTASQSAALSNLRALVDLINQTVGDALSDLLLVETILLHRQWSPAQWDSAYSDLPNRLVKVLVTDRTAFVTSDAERRLDRPEGVQARIDEAVRGVEGGRSFVRPSGTEDCVRVYAEANTRQAADGASLFLPLVITDPPRRAAGLTRTTPGADLANKVARIVHDKFGKGPQPASFF</sequence>
<dbReference type="Pfam" id="PF21404">
    <property type="entry name" value="AMG1_III"/>
    <property type="match status" value="1"/>
</dbReference>
<feature type="domain" description="Phosphoacetylglucosamine mutase AMG1" evidence="18">
    <location>
        <begin position="303"/>
        <end position="443"/>
    </location>
</feature>
<dbReference type="InterPro" id="IPR016657">
    <property type="entry name" value="PAGM"/>
</dbReference>
<dbReference type="GO" id="GO:0004610">
    <property type="term" value="F:phosphoacetylglucosamine mutase activity"/>
    <property type="evidence" value="ECO:0007669"/>
    <property type="project" value="UniProtKB-UniRule"/>
</dbReference>
<feature type="domain" description="Alpha-D-phosphohexomutase alpha/beta/alpha" evidence="17">
    <location>
        <begin position="59"/>
        <end position="91"/>
    </location>
</feature>
<feature type="binding site" description="via phosphate group" evidence="15">
    <location>
        <position position="67"/>
    </location>
    <ligand>
        <name>Mg(2+)</name>
        <dbReference type="ChEBI" id="CHEBI:18420"/>
    </ligand>
</feature>
<evidence type="ECO:0000259" key="18">
    <source>
        <dbReference type="Pfam" id="PF21404"/>
    </source>
</evidence>
<dbReference type="Pfam" id="PF21405">
    <property type="entry name" value="AMG1_II"/>
    <property type="match status" value="1"/>
</dbReference>
<evidence type="ECO:0000256" key="11">
    <source>
        <dbReference type="ARBA" id="ARBA00032065"/>
    </source>
</evidence>
<feature type="active site" description="Phosphoserine intermediate" evidence="13">
    <location>
        <position position="67"/>
    </location>
</feature>
<keyword evidence="7 12" id="KW-0460">Magnesium</keyword>
<dbReference type="UniPathway" id="UPA00113">
    <property type="reaction ID" value="UER00530"/>
</dbReference>
<comment type="function">
    <text evidence="12">Catalyzes the conversion of GlcNAc-6-P into GlcNAc-1-P during the synthesis of uridine diphosphate/UDP-GlcNAc, which is a biosynthetic precursor of chitin and also supplies the amino sugars for N-linked oligosaccharides of glycoproteins.</text>
</comment>
<dbReference type="Pfam" id="PF02878">
    <property type="entry name" value="PGM_PMM_I"/>
    <property type="match status" value="2"/>
</dbReference>
<dbReference type="PANTHER" id="PTHR45955:SF1">
    <property type="entry name" value="PHOSPHOACETYLGLUCOSAMINE MUTASE"/>
    <property type="match status" value="1"/>
</dbReference>
<dbReference type="InterPro" id="IPR005843">
    <property type="entry name" value="A-D-PHexomutase_C"/>
</dbReference>
<dbReference type="InterPro" id="IPR016055">
    <property type="entry name" value="A-D-PHexomutase_a/b/a-I/II/III"/>
</dbReference>
<feature type="domain" description="Alpha-D-phosphohexomutase alpha/beta/alpha" evidence="17">
    <location>
        <begin position="122"/>
        <end position="177"/>
    </location>
</feature>
<evidence type="ECO:0000256" key="9">
    <source>
        <dbReference type="ARBA" id="ARBA00023277"/>
    </source>
</evidence>
<evidence type="ECO:0000256" key="6">
    <source>
        <dbReference type="ARBA" id="ARBA00022723"/>
    </source>
</evidence>
<gene>
    <name evidence="20" type="ORF">DMC30DRAFT_348224</name>
</gene>
<dbReference type="InterPro" id="IPR049022">
    <property type="entry name" value="AMG1_III"/>
</dbReference>
<feature type="binding site" evidence="15">
    <location>
        <position position="286"/>
    </location>
    <ligand>
        <name>Mg(2+)</name>
        <dbReference type="ChEBI" id="CHEBI:18420"/>
    </ligand>
</feature>
<keyword evidence="5" id="KW-0597">Phosphoprotein</keyword>
<dbReference type="Pfam" id="PF00408">
    <property type="entry name" value="PGM_PMM_IV"/>
    <property type="match status" value="1"/>
</dbReference>
<name>A0A5C5G134_9BASI</name>
<evidence type="ECO:0000256" key="7">
    <source>
        <dbReference type="ARBA" id="ARBA00022842"/>
    </source>
</evidence>
<proteinExistence type="inferred from homology"/>
<dbReference type="GO" id="GO:0006048">
    <property type="term" value="P:UDP-N-acetylglucosamine biosynthetic process"/>
    <property type="evidence" value="ECO:0007669"/>
    <property type="project" value="UniProtKB-UniRule"/>
</dbReference>
<dbReference type="STRING" id="5288.A0A5C5G134"/>
<evidence type="ECO:0000256" key="13">
    <source>
        <dbReference type="PIRSR" id="PIRSR016408-1"/>
    </source>
</evidence>
<comment type="cofactor">
    <cofactor evidence="12 15">
        <name>Mg(2+)</name>
        <dbReference type="ChEBI" id="CHEBI:18420"/>
    </cofactor>
    <text evidence="12 15">Binds 1 Mg(2+) ion per subunit.</text>
</comment>
<feature type="binding site" evidence="14">
    <location>
        <position position="513"/>
    </location>
    <ligand>
        <name>substrate</name>
    </ligand>
</feature>
<evidence type="ECO:0000259" key="16">
    <source>
        <dbReference type="Pfam" id="PF00408"/>
    </source>
</evidence>
<dbReference type="AlphaFoldDB" id="A0A5C5G134"/>
<keyword evidence="6 12" id="KW-0479">Metal-binding</keyword>
<dbReference type="PIRSF" id="PIRSF016408">
    <property type="entry name" value="PAGM"/>
    <property type="match status" value="1"/>
</dbReference>
<evidence type="ECO:0000256" key="5">
    <source>
        <dbReference type="ARBA" id="ARBA00022553"/>
    </source>
</evidence>
<evidence type="ECO:0000313" key="21">
    <source>
        <dbReference type="Proteomes" id="UP000311382"/>
    </source>
</evidence>
<feature type="binding site" evidence="15">
    <location>
        <position position="284"/>
    </location>
    <ligand>
        <name>Mg(2+)</name>
        <dbReference type="ChEBI" id="CHEBI:18420"/>
    </ligand>
</feature>
<feature type="domain" description="Phosphoacetylglucosamine mutase AMG1" evidence="19">
    <location>
        <begin position="191"/>
        <end position="289"/>
    </location>
</feature>
<evidence type="ECO:0000259" key="17">
    <source>
        <dbReference type="Pfam" id="PF02878"/>
    </source>
</evidence>
<feature type="binding site" evidence="15">
    <location>
        <position position="282"/>
    </location>
    <ligand>
        <name>Mg(2+)</name>
        <dbReference type="ChEBI" id="CHEBI:18420"/>
    </ligand>
</feature>
<dbReference type="SUPFAM" id="SSF55957">
    <property type="entry name" value="Phosphoglucomutase, C-terminal domain"/>
    <property type="match status" value="1"/>
</dbReference>
<evidence type="ECO:0000256" key="3">
    <source>
        <dbReference type="ARBA" id="ARBA00010231"/>
    </source>
</evidence>
<dbReference type="SUPFAM" id="SSF53738">
    <property type="entry name" value="Phosphoglucomutase, first 3 domains"/>
    <property type="match status" value="3"/>
</dbReference>
<dbReference type="FunFam" id="3.40.120.10:FF:000038">
    <property type="entry name" value="Phosphoacetylglucosamine mutase"/>
    <property type="match status" value="1"/>
</dbReference>